<evidence type="ECO:0000313" key="2">
    <source>
        <dbReference type="EMBL" id="RED53260.1"/>
    </source>
</evidence>
<dbReference type="AlphaFoldDB" id="A0A3D9HUZ8"/>
<dbReference type="Gene3D" id="3.90.950.20">
    <property type="entry name" value="CinA-like"/>
    <property type="match status" value="1"/>
</dbReference>
<dbReference type="Proteomes" id="UP000256845">
    <property type="component" value="Unassembled WGS sequence"/>
</dbReference>
<dbReference type="Pfam" id="PF02464">
    <property type="entry name" value="CinA"/>
    <property type="match status" value="1"/>
</dbReference>
<dbReference type="InterPro" id="IPR008136">
    <property type="entry name" value="CinA_C"/>
</dbReference>
<evidence type="ECO:0000313" key="3">
    <source>
        <dbReference type="Proteomes" id="UP000256845"/>
    </source>
</evidence>
<dbReference type="NCBIfam" id="TIGR00199">
    <property type="entry name" value="PncC_domain"/>
    <property type="match status" value="1"/>
</dbReference>
<dbReference type="EMBL" id="QRDW01000001">
    <property type="protein sequence ID" value="RED53260.1"/>
    <property type="molecule type" value="Genomic_DNA"/>
</dbReference>
<evidence type="ECO:0000259" key="1">
    <source>
        <dbReference type="Pfam" id="PF02464"/>
    </source>
</evidence>
<proteinExistence type="predicted"/>
<comment type="caution">
    <text evidence="2">The sequence shown here is derived from an EMBL/GenBank/DDBJ whole genome shotgun (WGS) entry which is preliminary data.</text>
</comment>
<accession>A0A3D9HUZ8</accession>
<name>A0A3D9HUZ8_9PROT</name>
<dbReference type="SUPFAM" id="SSF142433">
    <property type="entry name" value="CinA-like"/>
    <property type="match status" value="1"/>
</dbReference>
<dbReference type="RefSeq" id="WP_115934418.1">
    <property type="nucleotide sequence ID" value="NZ_QRDW01000001.1"/>
</dbReference>
<protein>
    <submittedName>
        <fullName evidence="2">Nicotinamide-nucleotide amidase</fullName>
    </submittedName>
</protein>
<gene>
    <name evidence="2" type="ORF">DFP90_10142</name>
</gene>
<reference evidence="2 3" key="1">
    <citation type="submission" date="2018-07" db="EMBL/GenBank/DDBJ databases">
        <title>Genomic Encyclopedia of Type Strains, Phase III (KMG-III): the genomes of soil and plant-associated and newly described type strains.</title>
        <authorList>
            <person name="Whitman W."/>
        </authorList>
    </citation>
    <scope>NUCLEOTIDE SEQUENCE [LARGE SCALE GENOMIC DNA]</scope>
    <source>
        <strain evidence="2 3">CECT 8488</strain>
    </source>
</reference>
<dbReference type="InterPro" id="IPR036653">
    <property type="entry name" value="CinA-like_C"/>
</dbReference>
<sequence length="162" mass="16940">MFDETILQLATDVLQACRQRGWKLATAESCTGGLICGALTEIAGSSDVVDRGFNTYSNDAKIDMLDVPEDLFPAVGAVSHEVAHEMALGALTHSAADISISVTGVAGPGASEAKPTGLVYIGIATRDGLCTVIKSNFTGDRSDVRLATVRKALSQTLERLSL</sequence>
<dbReference type="OrthoDB" id="9801454at2"/>
<feature type="domain" description="CinA C-terminal" evidence="1">
    <location>
        <begin position="8"/>
        <end position="158"/>
    </location>
</feature>
<keyword evidence="3" id="KW-1185">Reference proteome</keyword>
<organism evidence="2 3">
    <name type="scientific">Aestuariispira insulae</name>
    <dbReference type="NCBI Taxonomy" id="1461337"/>
    <lineage>
        <taxon>Bacteria</taxon>
        <taxon>Pseudomonadati</taxon>
        <taxon>Pseudomonadota</taxon>
        <taxon>Alphaproteobacteria</taxon>
        <taxon>Rhodospirillales</taxon>
        <taxon>Kiloniellaceae</taxon>
        <taxon>Aestuariispira</taxon>
    </lineage>
</organism>